<reference evidence="3" key="1">
    <citation type="submission" date="2016-01" db="EMBL/GenBank/DDBJ databases">
        <authorList>
            <person name="Mitreva M."/>
            <person name="Pepin K.H."/>
            <person name="Mihindukulasuriya K.A."/>
            <person name="Fulton R."/>
            <person name="Fronick C."/>
            <person name="O'Laughlin M."/>
            <person name="Miner T."/>
            <person name="Herter B."/>
            <person name="Rosa B.A."/>
            <person name="Cordes M."/>
            <person name="Tomlinson C."/>
            <person name="Wollam A."/>
            <person name="Palsikar V.B."/>
            <person name="Mardis E.R."/>
            <person name="Wilson R.K."/>
        </authorList>
    </citation>
    <scope>NUCLEOTIDE SEQUENCE [LARGE SCALE GENOMIC DNA]</scope>
    <source>
        <strain evidence="3">MJR7757B</strain>
    </source>
</reference>
<dbReference type="AlphaFoldDB" id="A0A133NZP8"/>
<organism evidence="2 3">
    <name type="scientific">Fusobacterium nucleatum</name>
    <dbReference type="NCBI Taxonomy" id="851"/>
    <lineage>
        <taxon>Bacteria</taxon>
        <taxon>Fusobacteriati</taxon>
        <taxon>Fusobacteriota</taxon>
        <taxon>Fusobacteriia</taxon>
        <taxon>Fusobacteriales</taxon>
        <taxon>Fusobacteriaceae</taxon>
        <taxon>Fusobacterium</taxon>
    </lineage>
</organism>
<feature type="chain" id="PRO_5007458204" evidence="1">
    <location>
        <begin position="19"/>
        <end position="136"/>
    </location>
</feature>
<dbReference type="EMBL" id="LRPY01000103">
    <property type="protein sequence ID" value="KXA21765.1"/>
    <property type="molecule type" value="Genomic_DNA"/>
</dbReference>
<protein>
    <submittedName>
        <fullName evidence="2">Uncharacterized protein</fullName>
    </submittedName>
</protein>
<evidence type="ECO:0000313" key="2">
    <source>
        <dbReference type="EMBL" id="KXA21765.1"/>
    </source>
</evidence>
<name>A0A133NZP8_FUSNU</name>
<evidence type="ECO:0000256" key="1">
    <source>
        <dbReference type="SAM" id="SignalP"/>
    </source>
</evidence>
<feature type="signal peptide" evidence="1">
    <location>
        <begin position="1"/>
        <end position="18"/>
    </location>
</feature>
<dbReference type="PATRIC" id="fig|851.8.peg.1066"/>
<dbReference type="Proteomes" id="UP000070401">
    <property type="component" value="Unassembled WGS sequence"/>
</dbReference>
<dbReference type="RefSeq" id="WP_060798372.1">
    <property type="nucleotide sequence ID" value="NZ_KQ956691.1"/>
</dbReference>
<sequence length="136" mass="15956">MKKMILVLMMVVSGLCFADFQLKDMTDFRYHNAYIGLTMITPDGDIYMQVKINQSNGDGVSSLIKLDDEALHTIKKNYEANKNVRPHMLRLFNLSGDLWCTEWNSTRATEKDMIRKKEVLMQYDDFMYYLFSDDTL</sequence>
<keyword evidence="3" id="KW-1185">Reference proteome</keyword>
<gene>
    <name evidence="2" type="ORF">HMPREF3221_01064</name>
</gene>
<accession>A0A133NZP8</accession>
<proteinExistence type="predicted"/>
<keyword evidence="1" id="KW-0732">Signal</keyword>
<comment type="caution">
    <text evidence="2">The sequence shown here is derived from an EMBL/GenBank/DDBJ whole genome shotgun (WGS) entry which is preliminary data.</text>
</comment>
<evidence type="ECO:0000313" key="3">
    <source>
        <dbReference type="Proteomes" id="UP000070401"/>
    </source>
</evidence>